<dbReference type="EMBL" id="OVEO01000004">
    <property type="protein sequence ID" value="SPQ95475.1"/>
    <property type="molecule type" value="Genomic_DNA"/>
</dbReference>
<reference evidence="2 3" key="1">
    <citation type="submission" date="2018-03" db="EMBL/GenBank/DDBJ databases">
        <authorList>
            <person name="Fogelqvist J."/>
        </authorList>
    </citation>
    <scope>NUCLEOTIDE SEQUENCE [LARGE SCALE GENOMIC DNA]</scope>
</reference>
<evidence type="ECO:0000313" key="2">
    <source>
        <dbReference type="EMBL" id="SPQ95475.1"/>
    </source>
</evidence>
<protein>
    <recommendedName>
        <fullName evidence="4">Sushi domain-containing protein</fullName>
    </recommendedName>
</protein>
<dbReference type="Proteomes" id="UP000290189">
    <property type="component" value="Unassembled WGS sequence"/>
</dbReference>
<evidence type="ECO:0008006" key="4">
    <source>
        <dbReference type="Google" id="ProtNLM"/>
    </source>
</evidence>
<feature type="chain" id="PRO_5018117805" description="Sushi domain-containing protein" evidence="1">
    <location>
        <begin position="20"/>
        <end position="438"/>
    </location>
</feature>
<evidence type="ECO:0000313" key="3">
    <source>
        <dbReference type="Proteomes" id="UP000290189"/>
    </source>
</evidence>
<keyword evidence="2" id="KW-0496">Mitochondrion</keyword>
<dbReference type="AlphaFoldDB" id="A0A3P3Y5L2"/>
<proteinExistence type="predicted"/>
<evidence type="ECO:0000256" key="1">
    <source>
        <dbReference type="SAM" id="SignalP"/>
    </source>
</evidence>
<geneLocation type="mitochondrion" evidence="2"/>
<gene>
    <name evidence="2" type="ORF">PLBR_LOCUS2690</name>
</gene>
<name>A0A3P3Y5L2_PLABS</name>
<organism evidence="2 3">
    <name type="scientific">Plasmodiophora brassicae</name>
    <name type="common">Clubroot disease agent</name>
    <dbReference type="NCBI Taxonomy" id="37360"/>
    <lineage>
        <taxon>Eukaryota</taxon>
        <taxon>Sar</taxon>
        <taxon>Rhizaria</taxon>
        <taxon>Endomyxa</taxon>
        <taxon>Phytomyxea</taxon>
        <taxon>Plasmodiophorida</taxon>
        <taxon>Plasmodiophoridae</taxon>
        <taxon>Plasmodiophora</taxon>
    </lineage>
</organism>
<keyword evidence="1" id="KW-0732">Signal</keyword>
<feature type="signal peptide" evidence="1">
    <location>
        <begin position="1"/>
        <end position="19"/>
    </location>
</feature>
<accession>A0A3P3Y5L2</accession>
<sequence>MSSIITFALITAFSLLVSAQGQGQPGAPCNQSPGTLSCGTNAGQGAVLQCVNGQYVLVQTCNIGANTACGLMNGIPFCLTPAEATAQTAPATIATTKPPVQTFQVGQACNFPVGTFGCGPANAQGQDGILVCIQGAWVLADHCDDEENVRCTIGNAGNVNFPICLPRTPPAQAAVSVPASQAPPVTGQVFQAGQGCNLPIGTFGCGQTTAQGQDEILVCIQNAWVVADHCDDEENVRCTIGNAGNVNFPVCLPRATAAQPAAATVSTNVAASQAPPVTGQVFQVGQACNLPIGTFGCGQTTAQGQDEILVCIQGAWVLADHCDDEENVRCTIGNAGNVNFPVCLPRATAAQPGATGSTNVTASQAPPVTGQVFQVGQACNLPIGTFGCGQTTAQGQDEILVCIQGAWVLADHCDDEENVRCTIGNAGNVNFPVCKPRQ</sequence>